<dbReference type="AlphaFoldDB" id="A0AAX4P131"/>
<evidence type="ECO:0000313" key="1">
    <source>
        <dbReference type="EMBL" id="WZN59494.1"/>
    </source>
</evidence>
<accession>A0AAX4P131</accession>
<sequence length="258" mass="28484">MAEQEPRDDGVVDRGEVGGVGGSGRHGWLRRCGTALGSPFRGLASLTFGTVSVDLSRRQRRPYDVEDLYSYSDNEGERLGLGKMRVKAYRRMALEPYVFVGRKAQVDLAAGISLSTSGEVVPKCRLKIGDHVRLKAFPVPALQFKQVVRPMPQSKFALQTEAVLPLECFRELSRGERPASAYVGVRLRNDVSTGLHLTSRGVEFDERVQVFGPYGTVRAAVGVDFPTEFPPSSSKGRDEVGGPFRVRVNRLKFTIPTR</sequence>
<dbReference type="Proteomes" id="UP001472866">
    <property type="component" value="Chromosome 02"/>
</dbReference>
<name>A0AAX4P131_9CHLO</name>
<organism evidence="1 2">
    <name type="scientific">Chloropicon roscoffensis</name>
    <dbReference type="NCBI Taxonomy" id="1461544"/>
    <lineage>
        <taxon>Eukaryota</taxon>
        <taxon>Viridiplantae</taxon>
        <taxon>Chlorophyta</taxon>
        <taxon>Chloropicophyceae</taxon>
        <taxon>Chloropicales</taxon>
        <taxon>Chloropicaceae</taxon>
        <taxon>Chloropicon</taxon>
    </lineage>
</organism>
<protein>
    <submittedName>
        <fullName evidence="1">Uncharacterized protein</fullName>
    </submittedName>
</protein>
<dbReference type="EMBL" id="CP151502">
    <property type="protein sequence ID" value="WZN59494.1"/>
    <property type="molecule type" value="Genomic_DNA"/>
</dbReference>
<gene>
    <name evidence="1" type="ORF">HKI87_02g10200</name>
</gene>
<reference evidence="1 2" key="1">
    <citation type="submission" date="2024-03" db="EMBL/GenBank/DDBJ databases">
        <title>Complete genome sequence of the green alga Chloropicon roscoffensis RCC1871.</title>
        <authorList>
            <person name="Lemieux C."/>
            <person name="Pombert J.-F."/>
            <person name="Otis C."/>
            <person name="Turmel M."/>
        </authorList>
    </citation>
    <scope>NUCLEOTIDE SEQUENCE [LARGE SCALE GENOMIC DNA]</scope>
    <source>
        <strain evidence="1 2">RCC1871</strain>
    </source>
</reference>
<proteinExistence type="predicted"/>
<keyword evidence="2" id="KW-1185">Reference proteome</keyword>
<evidence type="ECO:0000313" key="2">
    <source>
        <dbReference type="Proteomes" id="UP001472866"/>
    </source>
</evidence>